<name>A0A1N7HEY9_9NOCA</name>
<keyword evidence="2" id="KW-0326">Glycosidase</keyword>
<protein>
    <submittedName>
        <fullName evidence="4">Purine nucleosidase</fullName>
    </submittedName>
</protein>
<dbReference type="STRING" id="1344003.SAMN05445060_4099"/>
<accession>A0A1N7HEY9</accession>
<dbReference type="Pfam" id="PF01156">
    <property type="entry name" value="IU_nuc_hydro"/>
    <property type="match status" value="1"/>
</dbReference>
<evidence type="ECO:0000256" key="2">
    <source>
        <dbReference type="ARBA" id="ARBA00023295"/>
    </source>
</evidence>
<dbReference type="Proteomes" id="UP000186218">
    <property type="component" value="Unassembled WGS sequence"/>
</dbReference>
<reference evidence="4 5" key="1">
    <citation type="submission" date="2017-01" db="EMBL/GenBank/DDBJ databases">
        <authorList>
            <person name="Mah S.A."/>
            <person name="Swanson W.J."/>
            <person name="Moy G.W."/>
            <person name="Vacquier V.D."/>
        </authorList>
    </citation>
    <scope>NUCLEOTIDE SEQUENCE [LARGE SCALE GENOMIC DNA]</scope>
    <source>
        <strain evidence="4 5">CPCC 203464</strain>
    </source>
</reference>
<dbReference type="InterPro" id="IPR023186">
    <property type="entry name" value="IUNH"/>
</dbReference>
<evidence type="ECO:0000313" key="4">
    <source>
        <dbReference type="EMBL" id="SIS23333.1"/>
    </source>
</evidence>
<dbReference type="GO" id="GO:0005829">
    <property type="term" value="C:cytosol"/>
    <property type="evidence" value="ECO:0007669"/>
    <property type="project" value="TreeGrafter"/>
</dbReference>
<organism evidence="4 5">
    <name type="scientific">Williamsia sterculiae</name>
    <dbReference type="NCBI Taxonomy" id="1344003"/>
    <lineage>
        <taxon>Bacteria</taxon>
        <taxon>Bacillati</taxon>
        <taxon>Actinomycetota</taxon>
        <taxon>Actinomycetes</taxon>
        <taxon>Mycobacteriales</taxon>
        <taxon>Nocardiaceae</taxon>
        <taxon>Williamsia</taxon>
    </lineage>
</organism>
<feature type="domain" description="Inosine/uridine-preferring nucleoside hydrolase" evidence="3">
    <location>
        <begin position="4"/>
        <end position="257"/>
    </location>
</feature>
<proteinExistence type="predicted"/>
<evidence type="ECO:0000259" key="3">
    <source>
        <dbReference type="Pfam" id="PF01156"/>
    </source>
</evidence>
<keyword evidence="1" id="KW-0378">Hydrolase</keyword>
<dbReference type="InterPro" id="IPR001910">
    <property type="entry name" value="Inosine/uridine_hydrolase_dom"/>
</dbReference>
<dbReference type="InterPro" id="IPR036452">
    <property type="entry name" value="Ribo_hydro-like"/>
</dbReference>
<dbReference type="Gene3D" id="3.90.245.10">
    <property type="entry name" value="Ribonucleoside hydrolase-like"/>
    <property type="match status" value="1"/>
</dbReference>
<gene>
    <name evidence="4" type="ORF">SAMN05445060_4099</name>
</gene>
<dbReference type="PANTHER" id="PTHR12304">
    <property type="entry name" value="INOSINE-URIDINE PREFERRING NUCLEOSIDE HYDROLASE"/>
    <property type="match status" value="1"/>
</dbReference>
<dbReference type="EMBL" id="FTNT01000016">
    <property type="protein sequence ID" value="SIS23333.1"/>
    <property type="molecule type" value="Genomic_DNA"/>
</dbReference>
<dbReference type="GO" id="GO:0008477">
    <property type="term" value="F:purine nucleosidase activity"/>
    <property type="evidence" value="ECO:0007669"/>
    <property type="project" value="TreeGrafter"/>
</dbReference>
<keyword evidence="5" id="KW-1185">Reference proteome</keyword>
<evidence type="ECO:0000256" key="1">
    <source>
        <dbReference type="ARBA" id="ARBA00022801"/>
    </source>
</evidence>
<dbReference type="SUPFAM" id="SSF53590">
    <property type="entry name" value="Nucleoside hydrolase"/>
    <property type="match status" value="1"/>
</dbReference>
<dbReference type="AlphaFoldDB" id="A0A1N7HEY9"/>
<dbReference type="PANTHER" id="PTHR12304:SF4">
    <property type="entry name" value="URIDINE NUCLEOSIDASE"/>
    <property type="match status" value="1"/>
</dbReference>
<dbReference type="GO" id="GO:0006152">
    <property type="term" value="P:purine nucleoside catabolic process"/>
    <property type="evidence" value="ECO:0007669"/>
    <property type="project" value="TreeGrafter"/>
</dbReference>
<evidence type="ECO:0000313" key="5">
    <source>
        <dbReference type="Proteomes" id="UP000186218"/>
    </source>
</evidence>
<sequence>MKLFIDTDCGVDDSLAIAVAARAVGPQNLCGVGATWGNCDPTRASRNARWALRQAGADRVPVHGSSLPAPAGWEPAVSVHGTDGLGDALSPREFANISALAGDDSVSALIRFAAKHRHDGKLVCIGPLTNLAAALWTEPRVASWLGMVTIMGSHGLSADSWLDDMGDTNIRLDPEAATQVVKSPLRITWAGLDVTKETTLSPDDFPSTRLGRDMLKVHQQYGSARGPKYSPHGPVGGWRTPCNDSVAMLAALRDLWADRLGFETTAAHPYIAEDSQGRPIVQCQSDESPVGRVLVRSKPERVKHMINSLLR</sequence>